<dbReference type="GO" id="GO:0071973">
    <property type="term" value="P:bacterial-type flagellum-dependent cell motility"/>
    <property type="evidence" value="ECO:0007669"/>
    <property type="project" value="InterPro"/>
</dbReference>
<dbReference type="PANTHER" id="PTHR42792:SF1">
    <property type="entry name" value="FLAGELLAR HOOK-ASSOCIATED PROTEIN 3"/>
    <property type="match status" value="1"/>
</dbReference>
<dbReference type="STRING" id="526222.Desal_0943"/>
<evidence type="ECO:0000259" key="1">
    <source>
        <dbReference type="Pfam" id="PF00669"/>
    </source>
</evidence>
<dbReference type="GO" id="GO:0009424">
    <property type="term" value="C:bacterial-type flagellum hook"/>
    <property type="evidence" value="ECO:0007669"/>
    <property type="project" value="InterPro"/>
</dbReference>
<keyword evidence="2" id="KW-0969">Cilium</keyword>
<sequence length="402" mass="43013">MRVSTSQIYDQSITNVSRSLADYMNVSNQVATQKKINAPSDDPAGMGNVVNLRSYDQTLEDYYNNTQYAMSLLGSADGLLSEASEIMISVKEQAEQGATGTYTAEQQQAMAVNMMGYQDSLLAIANSEIGDDYLFSGESTDTAPYEYVPGVTVTGDSPAKSDFAAFTGELDDPVIVEFTSDGTIGADSVDYRYSLDGGSTWLTGTMDGTAIPPDTTMELGDVSVEMNAGTAVTAYDSDGKTGGQFVVRNSLQYNGSDEAMAVGISESTELDVNSVGSDIFGGVNPDTGEPFSEPNMFEAISDSIAYMWIGDEEATATTIETIDNGYNRMLIETSNVGAREEKADFTGQSLSLTRERVASAISDEEDADSTALTIELSRSEYIYNAVLSSTSEVISMSIMNYL</sequence>
<dbReference type="InterPro" id="IPR001029">
    <property type="entry name" value="Flagellin_N"/>
</dbReference>
<feature type="domain" description="Flagellin N-terminal" evidence="1">
    <location>
        <begin position="3"/>
        <end position="139"/>
    </location>
</feature>
<protein>
    <submittedName>
        <fullName evidence="2">Flagellar hook-associated protein 3</fullName>
    </submittedName>
</protein>
<dbReference type="Proteomes" id="UP000002601">
    <property type="component" value="Chromosome"/>
</dbReference>
<dbReference type="NCBIfam" id="TIGR02550">
    <property type="entry name" value="flagell_flgL"/>
    <property type="match status" value="1"/>
</dbReference>
<name>C6BZV1_MARSD</name>
<dbReference type="OrthoDB" id="9758307at2"/>
<accession>C6BZV1</accession>
<dbReference type="Gene3D" id="1.20.1330.10">
    <property type="entry name" value="f41 fragment of flagellin, N-terminal domain"/>
    <property type="match status" value="1"/>
</dbReference>
<dbReference type="SUPFAM" id="SSF64518">
    <property type="entry name" value="Phase 1 flagellin"/>
    <property type="match status" value="1"/>
</dbReference>
<dbReference type="KEGG" id="dsa:Desal_0943"/>
<evidence type="ECO:0000313" key="2">
    <source>
        <dbReference type="EMBL" id="ACS79008.1"/>
    </source>
</evidence>
<dbReference type="EMBL" id="CP001649">
    <property type="protein sequence ID" value="ACS79008.1"/>
    <property type="molecule type" value="Genomic_DNA"/>
</dbReference>
<keyword evidence="3" id="KW-1185">Reference proteome</keyword>
<reference evidence="2 3" key="1">
    <citation type="submission" date="2009-06" db="EMBL/GenBank/DDBJ databases">
        <title>Complete sequence of Desulfovibrio salexigens DSM 2638.</title>
        <authorList>
            <consortium name="US DOE Joint Genome Institute"/>
            <person name="Lucas S."/>
            <person name="Copeland A."/>
            <person name="Lapidus A."/>
            <person name="Glavina del Rio T."/>
            <person name="Tice H."/>
            <person name="Bruce D."/>
            <person name="Goodwin L."/>
            <person name="Pitluck S."/>
            <person name="Munk A.C."/>
            <person name="Brettin T."/>
            <person name="Detter J.C."/>
            <person name="Han C."/>
            <person name="Tapia R."/>
            <person name="Larimer F."/>
            <person name="Land M."/>
            <person name="Hauser L."/>
            <person name="Kyrpides N."/>
            <person name="Anderson I."/>
            <person name="Wall J.D."/>
            <person name="Arkin A.P."/>
            <person name="Dehal P."/>
            <person name="Chivian D."/>
            <person name="Giles B."/>
            <person name="Hazen T.C."/>
        </authorList>
    </citation>
    <scope>NUCLEOTIDE SEQUENCE [LARGE SCALE GENOMIC DNA]</scope>
    <source>
        <strain evidence="3">ATCC 14822 / DSM 2638 / NCIMB 8403 / VKM B-1763</strain>
    </source>
</reference>
<keyword evidence="2" id="KW-0966">Cell projection</keyword>
<dbReference type="RefSeq" id="WP_015850827.1">
    <property type="nucleotide sequence ID" value="NC_012881.1"/>
</dbReference>
<dbReference type="AlphaFoldDB" id="C6BZV1"/>
<gene>
    <name evidence="2" type="ordered locus">Desal_0943</name>
</gene>
<proteinExistence type="predicted"/>
<evidence type="ECO:0000313" key="3">
    <source>
        <dbReference type="Proteomes" id="UP000002601"/>
    </source>
</evidence>
<dbReference type="InterPro" id="IPR013384">
    <property type="entry name" value="Flagell_FlgL"/>
</dbReference>
<organism evidence="2 3">
    <name type="scientific">Maridesulfovibrio salexigens (strain ATCC 14822 / DSM 2638 / NCIMB 8403 / VKM B-1763)</name>
    <name type="common">Desulfovibrio salexigens</name>
    <dbReference type="NCBI Taxonomy" id="526222"/>
    <lineage>
        <taxon>Bacteria</taxon>
        <taxon>Pseudomonadati</taxon>
        <taxon>Thermodesulfobacteriota</taxon>
        <taxon>Desulfovibrionia</taxon>
        <taxon>Desulfovibrionales</taxon>
        <taxon>Desulfovibrionaceae</taxon>
        <taxon>Maridesulfovibrio</taxon>
    </lineage>
</organism>
<dbReference type="GO" id="GO:0005198">
    <property type="term" value="F:structural molecule activity"/>
    <property type="evidence" value="ECO:0007669"/>
    <property type="project" value="InterPro"/>
</dbReference>
<dbReference type="eggNOG" id="COG1344">
    <property type="taxonomic scope" value="Bacteria"/>
</dbReference>
<dbReference type="InterPro" id="IPR001492">
    <property type="entry name" value="Flagellin"/>
</dbReference>
<keyword evidence="2" id="KW-0282">Flagellum</keyword>
<dbReference type="Pfam" id="PF00669">
    <property type="entry name" value="Flagellin_N"/>
    <property type="match status" value="1"/>
</dbReference>
<dbReference type="PANTHER" id="PTHR42792">
    <property type="entry name" value="FLAGELLIN"/>
    <property type="match status" value="1"/>
</dbReference>
<dbReference type="HOGENOM" id="CLU_024437_6_0_7"/>